<protein>
    <submittedName>
        <fullName evidence="1">Uncharacterized protein</fullName>
    </submittedName>
</protein>
<reference evidence="1" key="1">
    <citation type="submission" date="2023-03" db="EMBL/GenBank/DDBJ databases">
        <title>Chromosome-level genomes of two armyworms, Mythimna separata and Mythimna loreyi, provide insights into the biosynthesis and reception of sex pheromones.</title>
        <authorList>
            <person name="Zhao H."/>
        </authorList>
    </citation>
    <scope>NUCLEOTIDE SEQUENCE</scope>
    <source>
        <strain evidence="1">BeijingLab</strain>
    </source>
</reference>
<keyword evidence="2" id="KW-1185">Reference proteome</keyword>
<organism evidence="1 2">
    <name type="scientific">Mythimna loreyi</name>
    <dbReference type="NCBI Taxonomy" id="667449"/>
    <lineage>
        <taxon>Eukaryota</taxon>
        <taxon>Metazoa</taxon>
        <taxon>Ecdysozoa</taxon>
        <taxon>Arthropoda</taxon>
        <taxon>Hexapoda</taxon>
        <taxon>Insecta</taxon>
        <taxon>Pterygota</taxon>
        <taxon>Neoptera</taxon>
        <taxon>Endopterygota</taxon>
        <taxon>Lepidoptera</taxon>
        <taxon>Glossata</taxon>
        <taxon>Ditrysia</taxon>
        <taxon>Noctuoidea</taxon>
        <taxon>Noctuidae</taxon>
        <taxon>Noctuinae</taxon>
        <taxon>Hadenini</taxon>
        <taxon>Mythimna</taxon>
    </lineage>
</organism>
<proteinExistence type="predicted"/>
<gene>
    <name evidence="1" type="ORF">PYW08_013347</name>
</gene>
<evidence type="ECO:0000313" key="2">
    <source>
        <dbReference type="Proteomes" id="UP001231649"/>
    </source>
</evidence>
<accession>A0ACC2QFT1</accession>
<dbReference type="EMBL" id="CM056780">
    <property type="protein sequence ID" value="KAJ8716062.1"/>
    <property type="molecule type" value="Genomic_DNA"/>
</dbReference>
<sequence>MVLAHNISEGLRTQDVQISEDVTFDTMLLSPSTLEGLTNCGFYKPSPIQLHGIPLGKCGFDLLLEAKSGTGKTAVFTVIALEKLDLDKGVQTIILAPTREIAAQICDVISQIGSNLKTLNVEVVIGGLSVQEDIMKFEKKVHIVVGSPDLAARGIDASNVDLVINFEPPHEWQTYLHRIGRAGRFGSYGIAVTILSEGQEEIKFKNLIKSINGSLVLKNFWDEEDFDLHECDSSLDSLVYPDIENNDAYHELIDKLTNGDAKCIDETESFETLCNSFEMTKDSGIESFNDLLFSFKSQKENEEDPPNNNFNAEISAGSVPTLNILNNAPLKVNINTEVESTINNLKAQIKLLNNNQKNLRKREKKLSKPEVHEANIELLNETIVNGAPDQIQGINKDDNLYDHEYTESVSNKALLDAGLPTSFGSSKCSNNIKPKKKNTTNLNYNENKQYPRKSKYINFKETEQKKKPLPSARKVYNKRETEKIATETNSSSSEYDSKESIKNANLKHKSINYSEGRKHPQTNHNWDSHTKYAIWYNQLKTHIEQIQMALYIEELSKI</sequence>
<evidence type="ECO:0000313" key="1">
    <source>
        <dbReference type="EMBL" id="KAJ8716062.1"/>
    </source>
</evidence>
<comment type="caution">
    <text evidence="1">The sequence shown here is derived from an EMBL/GenBank/DDBJ whole genome shotgun (WGS) entry which is preliminary data.</text>
</comment>
<name>A0ACC2QFT1_9NEOP</name>
<dbReference type="Proteomes" id="UP001231649">
    <property type="component" value="Chromosome 4"/>
</dbReference>